<dbReference type="InterPro" id="IPR046884">
    <property type="entry name" value="MnmA-like_central"/>
</dbReference>
<feature type="active site" description="Cysteine persulfide intermediate" evidence="9">
    <location>
        <position position="186"/>
    </location>
</feature>
<dbReference type="Gene3D" id="2.30.30.280">
    <property type="entry name" value="Adenine nucleotide alpha hydrolases-like domains"/>
    <property type="match status" value="1"/>
</dbReference>
<dbReference type="Gene3D" id="2.40.30.10">
    <property type="entry name" value="Translation factors"/>
    <property type="match status" value="1"/>
</dbReference>
<dbReference type="GO" id="GO:0005524">
    <property type="term" value="F:ATP binding"/>
    <property type="evidence" value="ECO:0007669"/>
    <property type="project" value="UniProtKB-KW"/>
</dbReference>
<dbReference type="EMBL" id="PNIN01000064">
    <property type="protein sequence ID" value="PMP69714.1"/>
    <property type="molecule type" value="Genomic_DNA"/>
</dbReference>
<comment type="caution">
    <text evidence="12">The sequence shown here is derived from an EMBL/GenBank/DDBJ whole genome shotgun (WGS) entry which is preliminary data.</text>
</comment>
<keyword evidence="7" id="KW-1015">Disulfide bond</keyword>
<evidence type="ECO:0000256" key="9">
    <source>
        <dbReference type="HAMAP-Rule" id="MF_00144"/>
    </source>
</evidence>
<comment type="subcellular location">
    <subcellularLocation>
        <location evidence="9">Cytoplasm</location>
    </subcellularLocation>
</comment>
<sequence>MKRVVVAMSGGVDSSVTSYILKKMGYDVVGVTIKMFENQEKYLKDAETVAKKLDIKWEMIDKSIEFKETVISYFINSYRKGLTPNPCAYCNRNAKFFFLYNEMLKYGADHIATGHYANIVEVDGHKYIKKSANTQKDQSYYLALIRNDLLDKLLFPLGMMDKSEVRKIASSIGLEVAEKKDSQEVCFLEGGDYRDYLKKMIDPNKIKKGYFIYNGERIMEHEGIEFYTVGQRRGLGIGYHKPLYVKHIDPVTFDIHLTDENRSGFRGVRLHNCNWFGSPKKLFRAQARLRYRMKDANLLVEILPDDRAHLLFDEPQPFPAPGQVAAIYNKDILLGGGFIEGVF</sequence>
<dbReference type="InterPro" id="IPR014729">
    <property type="entry name" value="Rossmann-like_a/b/a_fold"/>
</dbReference>
<keyword evidence="9" id="KW-0963">Cytoplasm</keyword>
<keyword evidence="3 9" id="KW-0819">tRNA processing</keyword>
<evidence type="ECO:0000259" key="10">
    <source>
        <dbReference type="Pfam" id="PF20258"/>
    </source>
</evidence>
<dbReference type="Gene3D" id="3.40.50.620">
    <property type="entry name" value="HUPs"/>
    <property type="match status" value="1"/>
</dbReference>
<dbReference type="Pfam" id="PF20259">
    <property type="entry name" value="tRNA_Me_trans_M"/>
    <property type="match status" value="1"/>
</dbReference>
<feature type="site" description="Interaction with tRNA" evidence="9">
    <location>
        <position position="115"/>
    </location>
</feature>
<evidence type="ECO:0000256" key="3">
    <source>
        <dbReference type="ARBA" id="ARBA00022694"/>
    </source>
</evidence>
<keyword evidence="4 9" id="KW-0547">Nucleotide-binding</keyword>
<proteinExistence type="inferred from homology"/>
<dbReference type="InterPro" id="IPR023382">
    <property type="entry name" value="MnmA-like_central_sf"/>
</dbReference>
<dbReference type="EC" id="2.8.1.13" evidence="9"/>
<dbReference type="GO" id="GO:0000049">
    <property type="term" value="F:tRNA binding"/>
    <property type="evidence" value="ECO:0007669"/>
    <property type="project" value="UniProtKB-KW"/>
</dbReference>
<evidence type="ECO:0000313" key="13">
    <source>
        <dbReference type="Proteomes" id="UP000242881"/>
    </source>
</evidence>
<evidence type="ECO:0000256" key="5">
    <source>
        <dbReference type="ARBA" id="ARBA00022840"/>
    </source>
</evidence>
<comment type="caution">
    <text evidence="9">Lacks conserved residue(s) required for the propagation of feature annotation.</text>
</comment>
<name>A0A2J6WH47_9BACT</name>
<dbReference type="CDD" id="cd01998">
    <property type="entry name" value="MnmA_TRMU-like"/>
    <property type="match status" value="1"/>
</dbReference>
<dbReference type="HAMAP" id="MF_00144">
    <property type="entry name" value="tRNA_thiouridyl_MnmA"/>
    <property type="match status" value="1"/>
</dbReference>
<feature type="region of interest" description="Interaction with tRNA" evidence="9">
    <location>
        <begin position="136"/>
        <end position="138"/>
    </location>
</feature>
<comment type="similarity">
    <text evidence="9">Belongs to the MnmA/TRMU family.</text>
</comment>
<keyword evidence="1 9" id="KW-0820">tRNA-binding</keyword>
<feature type="binding site" evidence="9">
    <location>
        <position position="114"/>
    </location>
    <ligand>
        <name>ATP</name>
        <dbReference type="ChEBI" id="CHEBI:30616"/>
    </ligand>
</feature>
<feature type="region of interest" description="Interaction with tRNA" evidence="9">
    <location>
        <begin position="290"/>
        <end position="291"/>
    </location>
</feature>
<evidence type="ECO:0000256" key="2">
    <source>
        <dbReference type="ARBA" id="ARBA00022679"/>
    </source>
</evidence>
<dbReference type="SUPFAM" id="SSF52402">
    <property type="entry name" value="Adenine nucleotide alpha hydrolases-like"/>
    <property type="match status" value="1"/>
</dbReference>
<comment type="catalytic activity">
    <reaction evidence="8 9">
        <text>S-sulfanyl-L-cysteinyl-[protein] + uridine(34) in tRNA + AH2 + ATP = 2-thiouridine(34) in tRNA + L-cysteinyl-[protein] + A + AMP + diphosphate + H(+)</text>
        <dbReference type="Rhea" id="RHEA:47032"/>
        <dbReference type="Rhea" id="RHEA-COMP:10131"/>
        <dbReference type="Rhea" id="RHEA-COMP:11726"/>
        <dbReference type="Rhea" id="RHEA-COMP:11727"/>
        <dbReference type="Rhea" id="RHEA-COMP:11728"/>
        <dbReference type="ChEBI" id="CHEBI:13193"/>
        <dbReference type="ChEBI" id="CHEBI:15378"/>
        <dbReference type="ChEBI" id="CHEBI:17499"/>
        <dbReference type="ChEBI" id="CHEBI:29950"/>
        <dbReference type="ChEBI" id="CHEBI:30616"/>
        <dbReference type="ChEBI" id="CHEBI:33019"/>
        <dbReference type="ChEBI" id="CHEBI:61963"/>
        <dbReference type="ChEBI" id="CHEBI:65315"/>
        <dbReference type="ChEBI" id="CHEBI:87170"/>
        <dbReference type="ChEBI" id="CHEBI:456215"/>
        <dbReference type="EC" id="2.8.1.13"/>
    </reaction>
</comment>
<evidence type="ECO:0000256" key="1">
    <source>
        <dbReference type="ARBA" id="ARBA00022555"/>
    </source>
</evidence>
<dbReference type="InterPro" id="IPR004506">
    <property type="entry name" value="MnmA-like"/>
</dbReference>
<feature type="site" description="Interaction with tRNA" evidence="9">
    <location>
        <position position="323"/>
    </location>
</feature>
<dbReference type="PANTHER" id="PTHR11933">
    <property type="entry name" value="TRNA 5-METHYLAMINOMETHYL-2-THIOURIDYLATE -METHYLTRANSFERASE"/>
    <property type="match status" value="1"/>
</dbReference>
<evidence type="ECO:0000259" key="11">
    <source>
        <dbReference type="Pfam" id="PF20259"/>
    </source>
</evidence>
<keyword evidence="5 9" id="KW-0067">ATP-binding</keyword>
<reference evidence="12 13" key="1">
    <citation type="submission" date="2018-01" db="EMBL/GenBank/DDBJ databases">
        <title>Metagenomic assembled genomes from two thermal pools in the Uzon Caldera, Kamchatka, Russia.</title>
        <authorList>
            <person name="Wilkins L."/>
            <person name="Ettinger C."/>
        </authorList>
    </citation>
    <scope>NUCLEOTIDE SEQUENCE [LARGE SCALE GENOMIC DNA]</scope>
    <source>
        <strain evidence="12">ZAV-05</strain>
    </source>
</reference>
<dbReference type="Pfam" id="PF20258">
    <property type="entry name" value="tRNA_Me_trans_C"/>
    <property type="match status" value="1"/>
</dbReference>
<dbReference type="NCBIfam" id="NF001138">
    <property type="entry name" value="PRK00143.1"/>
    <property type="match status" value="1"/>
</dbReference>
<organism evidence="12 13">
    <name type="scientific">Calditerrivibrio nitroreducens</name>
    <dbReference type="NCBI Taxonomy" id="477976"/>
    <lineage>
        <taxon>Bacteria</taxon>
        <taxon>Pseudomonadati</taxon>
        <taxon>Deferribacterota</taxon>
        <taxon>Deferribacteres</taxon>
        <taxon>Deferribacterales</taxon>
        <taxon>Calditerrivibrionaceae</taxon>
    </lineage>
</organism>
<evidence type="ECO:0000256" key="8">
    <source>
        <dbReference type="ARBA" id="ARBA00051542"/>
    </source>
</evidence>
<dbReference type="AlphaFoldDB" id="A0A2J6WH47"/>
<gene>
    <name evidence="9" type="primary">mnmA</name>
    <name evidence="12" type="ORF">C0187_06455</name>
</gene>
<evidence type="ECO:0000256" key="6">
    <source>
        <dbReference type="ARBA" id="ARBA00022884"/>
    </source>
</evidence>
<dbReference type="GO" id="GO:0103016">
    <property type="term" value="F:tRNA-uridine 2-sulfurtransferase activity"/>
    <property type="evidence" value="ECO:0007669"/>
    <property type="project" value="UniProtKB-EC"/>
</dbReference>
<feature type="domain" description="tRNA-specific 2-thiouridylase MnmA-like central" evidence="11">
    <location>
        <begin position="195"/>
        <end position="255"/>
    </location>
</feature>
<dbReference type="RefSeq" id="WP_424604562.1">
    <property type="nucleotide sequence ID" value="NZ_JBNAVA010000001.1"/>
</dbReference>
<protein>
    <recommendedName>
        <fullName evidence="9">tRNA-specific 2-thiouridylase MnmA</fullName>
        <ecNumber evidence="9">2.8.1.13</ecNumber>
    </recommendedName>
</protein>
<dbReference type="NCBIfam" id="TIGR00420">
    <property type="entry name" value="trmU"/>
    <property type="match status" value="1"/>
</dbReference>
<comment type="function">
    <text evidence="9">Catalyzes the 2-thiolation of uridine at the wobble position (U34) of tRNA, leading to the formation of s(2)U34.</text>
</comment>
<dbReference type="GO" id="GO:0005737">
    <property type="term" value="C:cytoplasm"/>
    <property type="evidence" value="ECO:0007669"/>
    <property type="project" value="UniProtKB-SubCell"/>
</dbReference>
<dbReference type="Pfam" id="PF03054">
    <property type="entry name" value="tRNA_Me_trans"/>
    <property type="match status" value="1"/>
</dbReference>
<feature type="active site" description="Nucleophile" evidence="9">
    <location>
        <position position="90"/>
    </location>
</feature>
<evidence type="ECO:0000256" key="4">
    <source>
        <dbReference type="ARBA" id="ARBA00022741"/>
    </source>
</evidence>
<keyword evidence="6 9" id="KW-0694">RNA-binding</keyword>
<evidence type="ECO:0000313" key="12">
    <source>
        <dbReference type="EMBL" id="PMP69714.1"/>
    </source>
</evidence>
<evidence type="ECO:0000256" key="7">
    <source>
        <dbReference type="ARBA" id="ARBA00023157"/>
    </source>
</evidence>
<accession>A0A2J6WH47</accession>
<feature type="binding site" evidence="9">
    <location>
        <position position="33"/>
    </location>
    <ligand>
        <name>ATP</name>
        <dbReference type="ChEBI" id="CHEBI:30616"/>
    </ligand>
</feature>
<dbReference type="PANTHER" id="PTHR11933:SF5">
    <property type="entry name" value="MITOCHONDRIAL TRNA-SPECIFIC 2-THIOURIDYLASE 1"/>
    <property type="match status" value="1"/>
</dbReference>
<dbReference type="Proteomes" id="UP000242881">
    <property type="component" value="Unassembled WGS sequence"/>
</dbReference>
<keyword evidence="2 9" id="KW-0808">Transferase</keyword>
<feature type="binding site" evidence="9">
    <location>
        <begin position="7"/>
        <end position="14"/>
    </location>
    <ligand>
        <name>ATP</name>
        <dbReference type="ChEBI" id="CHEBI:30616"/>
    </ligand>
</feature>
<dbReference type="GO" id="GO:0002143">
    <property type="term" value="P:tRNA wobble position uridine thiolation"/>
    <property type="evidence" value="ECO:0007669"/>
    <property type="project" value="TreeGrafter"/>
</dbReference>
<dbReference type="InterPro" id="IPR046885">
    <property type="entry name" value="MnmA-like_C"/>
</dbReference>
<feature type="domain" description="tRNA-specific 2-thiouridylase MnmA-like C-terminal" evidence="10">
    <location>
        <begin position="266"/>
        <end position="339"/>
    </location>
</feature>